<evidence type="ECO:0000313" key="7">
    <source>
        <dbReference type="EMBL" id="PNU03458.1"/>
    </source>
</evidence>
<keyword evidence="3" id="KW-0731">Sigma factor</keyword>
<evidence type="ECO:0000256" key="2">
    <source>
        <dbReference type="ARBA" id="ARBA00023015"/>
    </source>
</evidence>
<dbReference type="InterPro" id="IPR036388">
    <property type="entry name" value="WH-like_DNA-bd_sf"/>
</dbReference>
<dbReference type="SUPFAM" id="SSF88659">
    <property type="entry name" value="Sigma3 and sigma4 domains of RNA polymerase sigma factors"/>
    <property type="match status" value="1"/>
</dbReference>
<proteinExistence type="inferred from homology"/>
<feature type="domain" description="RNA polymerase sigma factor 70 region 4 type 2" evidence="6">
    <location>
        <begin position="99"/>
        <end position="143"/>
    </location>
</feature>
<protein>
    <recommendedName>
        <fullName evidence="9">RNA polymerase subunit sigma-24</fullName>
    </recommendedName>
</protein>
<dbReference type="InterPro" id="IPR013325">
    <property type="entry name" value="RNA_pol_sigma_r2"/>
</dbReference>
<evidence type="ECO:0000259" key="5">
    <source>
        <dbReference type="Pfam" id="PF04542"/>
    </source>
</evidence>
<dbReference type="GO" id="GO:0003677">
    <property type="term" value="F:DNA binding"/>
    <property type="evidence" value="ECO:0007669"/>
    <property type="project" value="InterPro"/>
</dbReference>
<dbReference type="EMBL" id="LYMM01000051">
    <property type="protein sequence ID" value="PNU03458.1"/>
    <property type="molecule type" value="Genomic_DNA"/>
</dbReference>
<dbReference type="InterPro" id="IPR007627">
    <property type="entry name" value="RNA_pol_sigma70_r2"/>
</dbReference>
<dbReference type="InterPro" id="IPR013324">
    <property type="entry name" value="RNA_pol_sigma_r3/r4-like"/>
</dbReference>
<evidence type="ECO:0000313" key="8">
    <source>
        <dbReference type="Proteomes" id="UP000236327"/>
    </source>
</evidence>
<dbReference type="InterPro" id="IPR039425">
    <property type="entry name" value="RNA_pol_sigma-70-like"/>
</dbReference>
<evidence type="ECO:0008006" key="9">
    <source>
        <dbReference type="Google" id="ProtNLM"/>
    </source>
</evidence>
<dbReference type="Pfam" id="PF04542">
    <property type="entry name" value="Sigma70_r2"/>
    <property type="match status" value="1"/>
</dbReference>
<dbReference type="Proteomes" id="UP000236327">
    <property type="component" value="Unassembled WGS sequence"/>
</dbReference>
<dbReference type="Pfam" id="PF08281">
    <property type="entry name" value="Sigma70_r4_2"/>
    <property type="match status" value="1"/>
</dbReference>
<dbReference type="SUPFAM" id="SSF88946">
    <property type="entry name" value="Sigma2 domain of RNA polymerase sigma factors"/>
    <property type="match status" value="1"/>
</dbReference>
<dbReference type="OrthoDB" id="9794372at2"/>
<comment type="caution">
    <text evidence="7">The sequence shown here is derived from an EMBL/GenBank/DDBJ whole genome shotgun (WGS) entry which is preliminary data.</text>
</comment>
<dbReference type="InterPro" id="IPR014284">
    <property type="entry name" value="RNA_pol_sigma-70_dom"/>
</dbReference>
<evidence type="ECO:0000256" key="1">
    <source>
        <dbReference type="ARBA" id="ARBA00010641"/>
    </source>
</evidence>
<name>A0A2K2FXG2_9SPHN</name>
<dbReference type="Gene3D" id="1.10.10.10">
    <property type="entry name" value="Winged helix-like DNA-binding domain superfamily/Winged helix DNA-binding domain"/>
    <property type="match status" value="1"/>
</dbReference>
<sequence>MAQRQTLTAYAAKVIGSREQAEDIVQDAWLALAAQQAGSEVRDPAGYLRTIVRNLAIDRLRQRMRESRLLGGDIEGAARSVADDSRTPEQATSAKRDLACVLRVLRSLPDRQRVAIEMHRFGEYKLREIAEHLGISRSLAHLLISDGITACTLRCGIERQAR</sequence>
<dbReference type="PANTHER" id="PTHR43133">
    <property type="entry name" value="RNA POLYMERASE ECF-TYPE SIGMA FACTO"/>
    <property type="match status" value="1"/>
</dbReference>
<dbReference type="AlphaFoldDB" id="A0A2K2FXG2"/>
<gene>
    <name evidence="7" type="ORF">A8V01_06055</name>
</gene>
<keyword evidence="8" id="KW-1185">Reference proteome</keyword>
<evidence type="ECO:0000256" key="3">
    <source>
        <dbReference type="ARBA" id="ARBA00023082"/>
    </source>
</evidence>
<dbReference type="GO" id="GO:0006352">
    <property type="term" value="P:DNA-templated transcription initiation"/>
    <property type="evidence" value="ECO:0007669"/>
    <property type="project" value="InterPro"/>
</dbReference>
<keyword evidence="2" id="KW-0805">Transcription regulation</keyword>
<feature type="domain" description="RNA polymerase sigma-70 region 2" evidence="5">
    <location>
        <begin position="4"/>
        <end position="65"/>
    </location>
</feature>
<dbReference type="Gene3D" id="1.10.1740.10">
    <property type="match status" value="1"/>
</dbReference>
<dbReference type="NCBIfam" id="TIGR02937">
    <property type="entry name" value="sigma70-ECF"/>
    <property type="match status" value="1"/>
</dbReference>
<evidence type="ECO:0000259" key="6">
    <source>
        <dbReference type="Pfam" id="PF08281"/>
    </source>
</evidence>
<dbReference type="PANTHER" id="PTHR43133:SF63">
    <property type="entry name" value="RNA POLYMERASE SIGMA FACTOR FECI-RELATED"/>
    <property type="match status" value="1"/>
</dbReference>
<evidence type="ECO:0000256" key="4">
    <source>
        <dbReference type="ARBA" id="ARBA00023163"/>
    </source>
</evidence>
<keyword evidence="4" id="KW-0804">Transcription</keyword>
<dbReference type="GO" id="GO:0016987">
    <property type="term" value="F:sigma factor activity"/>
    <property type="evidence" value="ECO:0007669"/>
    <property type="project" value="UniProtKB-KW"/>
</dbReference>
<organism evidence="7 8">
    <name type="scientific">Novosphingobium guangzhouense</name>
    <dbReference type="NCBI Taxonomy" id="1850347"/>
    <lineage>
        <taxon>Bacteria</taxon>
        <taxon>Pseudomonadati</taxon>
        <taxon>Pseudomonadota</taxon>
        <taxon>Alphaproteobacteria</taxon>
        <taxon>Sphingomonadales</taxon>
        <taxon>Sphingomonadaceae</taxon>
        <taxon>Novosphingobium</taxon>
    </lineage>
</organism>
<dbReference type="InterPro" id="IPR013249">
    <property type="entry name" value="RNA_pol_sigma70_r4_t2"/>
</dbReference>
<reference evidence="7 8" key="1">
    <citation type="submission" date="2016-05" db="EMBL/GenBank/DDBJ databases">
        <title>Complete genome sequence of Novosphingobium guangzhouense SA925(T).</title>
        <authorList>
            <person name="Sha S."/>
        </authorList>
    </citation>
    <scope>NUCLEOTIDE SEQUENCE [LARGE SCALE GENOMIC DNA]</scope>
    <source>
        <strain evidence="7 8">SA925</strain>
    </source>
</reference>
<comment type="similarity">
    <text evidence="1">Belongs to the sigma-70 factor family. ECF subfamily.</text>
</comment>
<accession>A0A2K2FXG2</accession>